<feature type="transmembrane region" description="Helical" evidence="7">
    <location>
        <begin position="109"/>
        <end position="127"/>
    </location>
</feature>
<keyword evidence="6 7" id="KW-0472">Membrane</keyword>
<evidence type="ECO:0000256" key="4">
    <source>
        <dbReference type="ARBA" id="ARBA00022692"/>
    </source>
</evidence>
<evidence type="ECO:0000256" key="1">
    <source>
        <dbReference type="ARBA" id="ARBA00007150"/>
    </source>
</evidence>
<dbReference type="PANTHER" id="PTHR30589:SF0">
    <property type="entry name" value="PHOSPHATIDYLGLYCEROL--PROLIPOPROTEIN DIACYLGLYCERYL TRANSFERASE"/>
    <property type="match status" value="1"/>
</dbReference>
<evidence type="ECO:0000313" key="8">
    <source>
        <dbReference type="EMBL" id="SNS17327.1"/>
    </source>
</evidence>
<dbReference type="UniPathway" id="UPA00664"/>
<dbReference type="NCBIfam" id="TIGR00544">
    <property type="entry name" value="lgt"/>
    <property type="match status" value="1"/>
</dbReference>
<dbReference type="GO" id="GO:0042158">
    <property type="term" value="P:lipoprotein biosynthetic process"/>
    <property type="evidence" value="ECO:0007669"/>
    <property type="project" value="UniProtKB-UniRule"/>
</dbReference>
<evidence type="ECO:0000256" key="7">
    <source>
        <dbReference type="HAMAP-Rule" id="MF_01147"/>
    </source>
</evidence>
<dbReference type="HAMAP" id="MF_01147">
    <property type="entry name" value="Lgt"/>
    <property type="match status" value="1"/>
</dbReference>
<keyword evidence="2 7" id="KW-1003">Cell membrane</keyword>
<evidence type="ECO:0000256" key="5">
    <source>
        <dbReference type="ARBA" id="ARBA00022989"/>
    </source>
</evidence>
<accession>A0A239CAT6</accession>
<keyword evidence="4 7" id="KW-0812">Transmembrane</keyword>
<comment type="subcellular location">
    <subcellularLocation>
        <location evidence="7">Cell membrane</location>
        <topology evidence="7">Multi-pass membrane protein</topology>
    </subcellularLocation>
</comment>
<dbReference type="PANTHER" id="PTHR30589">
    <property type="entry name" value="PROLIPOPROTEIN DIACYLGLYCERYL TRANSFERASE"/>
    <property type="match status" value="1"/>
</dbReference>
<comment type="function">
    <text evidence="7">Catalyzes the transfer of the diacylglyceryl group from phosphatidylglycerol to the sulfhydryl group of the N-terminal cysteine of a prolipoprotein, the first step in the formation of mature lipoproteins.</text>
</comment>
<dbReference type="AlphaFoldDB" id="A0A239CAT6"/>
<dbReference type="OrthoDB" id="871140at2"/>
<feature type="transmembrane region" description="Helical" evidence="7">
    <location>
        <begin position="28"/>
        <end position="48"/>
    </location>
</feature>
<dbReference type="RefSeq" id="WP_089276730.1">
    <property type="nucleotide sequence ID" value="NZ_FZON01000006.1"/>
</dbReference>
<dbReference type="Proteomes" id="UP000198440">
    <property type="component" value="Unassembled WGS sequence"/>
</dbReference>
<feature type="binding site" evidence="7">
    <location>
        <position position="152"/>
    </location>
    <ligand>
        <name>a 1,2-diacyl-sn-glycero-3-phospho-(1'-sn-glycerol)</name>
        <dbReference type="ChEBI" id="CHEBI:64716"/>
    </ligand>
</feature>
<sequence length="305" mass="33428">MQAVIPFPDLSSEVFSIALFGFEFALRWYALAYIAGILIGWRLAVWTVKRAHLWANDTPPMTPRQIEDLLTWVILGIILGGRLGFVFFYMPGYYVANPLEIPMIWQGGMAFHGGLLGVVFAVWIFCARNKVPQASAADMLALATPVGLLLGRIANFINAELWGRPSDLPWAVIFPGQMAQDCGQPLGELCARHPSQLYEATLEGLLLLIILLVMVHRGWLKRPGAVAGTFFMGYGIGRFIVEFFRQPDAQFQAVGNPLGLALHVNGYGLTMGQLLTLPMIAGGALAIRFALRRARNAPAGADQTT</sequence>
<comment type="pathway">
    <text evidence="7">Protein modification; lipoprotein biosynthesis (diacylglyceryl transfer).</text>
</comment>
<evidence type="ECO:0000256" key="3">
    <source>
        <dbReference type="ARBA" id="ARBA00022679"/>
    </source>
</evidence>
<dbReference type="Pfam" id="PF01790">
    <property type="entry name" value="LGT"/>
    <property type="match status" value="1"/>
</dbReference>
<dbReference type="GO" id="GO:0008961">
    <property type="term" value="F:phosphatidylglycerol-prolipoprotein diacylglyceryl transferase activity"/>
    <property type="evidence" value="ECO:0007669"/>
    <property type="project" value="UniProtKB-UniRule"/>
</dbReference>
<protein>
    <recommendedName>
        <fullName evidence="7">Phosphatidylglycerol--prolipoprotein diacylglyceryl transferase</fullName>
        <ecNumber evidence="7">2.5.1.145</ecNumber>
    </recommendedName>
</protein>
<feature type="transmembrane region" description="Helical" evidence="7">
    <location>
        <begin position="69"/>
        <end position="89"/>
    </location>
</feature>
<proteinExistence type="inferred from homology"/>
<dbReference type="GO" id="GO:0005886">
    <property type="term" value="C:plasma membrane"/>
    <property type="evidence" value="ECO:0007669"/>
    <property type="project" value="UniProtKB-SubCell"/>
</dbReference>
<keyword evidence="3 7" id="KW-0808">Transferase</keyword>
<dbReference type="EC" id="2.5.1.145" evidence="7"/>
<keyword evidence="8" id="KW-0449">Lipoprotein</keyword>
<reference evidence="8 9" key="1">
    <citation type="submission" date="2017-06" db="EMBL/GenBank/DDBJ databases">
        <authorList>
            <person name="Kim H.J."/>
            <person name="Triplett B.A."/>
        </authorList>
    </citation>
    <scope>NUCLEOTIDE SEQUENCE [LARGE SCALE GENOMIC DNA]</scope>
    <source>
        <strain evidence="8 9">DSM 11445</strain>
    </source>
</reference>
<feature type="transmembrane region" description="Helical" evidence="7">
    <location>
        <begin position="264"/>
        <end position="287"/>
    </location>
</feature>
<gene>
    <name evidence="7" type="primary">lgt</name>
    <name evidence="8" type="ORF">SAMN04488078_100644</name>
</gene>
<evidence type="ECO:0000256" key="2">
    <source>
        <dbReference type="ARBA" id="ARBA00022475"/>
    </source>
</evidence>
<dbReference type="EMBL" id="FZON01000006">
    <property type="protein sequence ID" value="SNS17327.1"/>
    <property type="molecule type" value="Genomic_DNA"/>
</dbReference>
<feature type="transmembrane region" description="Helical" evidence="7">
    <location>
        <begin position="224"/>
        <end position="244"/>
    </location>
</feature>
<organism evidence="8 9">
    <name type="scientific">Antarctobacter heliothermus</name>
    <dbReference type="NCBI Taxonomy" id="74033"/>
    <lineage>
        <taxon>Bacteria</taxon>
        <taxon>Pseudomonadati</taxon>
        <taxon>Pseudomonadota</taxon>
        <taxon>Alphaproteobacteria</taxon>
        <taxon>Rhodobacterales</taxon>
        <taxon>Roseobacteraceae</taxon>
        <taxon>Antarctobacter</taxon>
    </lineage>
</organism>
<name>A0A239CAT6_9RHOB</name>
<comment type="catalytic activity">
    <reaction evidence="7">
        <text>L-cysteinyl-[prolipoprotein] + a 1,2-diacyl-sn-glycero-3-phospho-(1'-sn-glycerol) = an S-1,2-diacyl-sn-glyceryl-L-cysteinyl-[prolipoprotein] + sn-glycerol 1-phosphate + H(+)</text>
        <dbReference type="Rhea" id="RHEA:56712"/>
        <dbReference type="Rhea" id="RHEA-COMP:14679"/>
        <dbReference type="Rhea" id="RHEA-COMP:14680"/>
        <dbReference type="ChEBI" id="CHEBI:15378"/>
        <dbReference type="ChEBI" id="CHEBI:29950"/>
        <dbReference type="ChEBI" id="CHEBI:57685"/>
        <dbReference type="ChEBI" id="CHEBI:64716"/>
        <dbReference type="ChEBI" id="CHEBI:140658"/>
        <dbReference type="EC" id="2.5.1.145"/>
    </reaction>
</comment>
<comment type="similarity">
    <text evidence="1 7">Belongs to the Lgt family.</text>
</comment>
<keyword evidence="5 7" id="KW-1133">Transmembrane helix</keyword>
<evidence type="ECO:0000313" key="9">
    <source>
        <dbReference type="Proteomes" id="UP000198440"/>
    </source>
</evidence>
<evidence type="ECO:0000256" key="6">
    <source>
        <dbReference type="ARBA" id="ARBA00023136"/>
    </source>
</evidence>
<dbReference type="PROSITE" id="PS01311">
    <property type="entry name" value="LGT"/>
    <property type="match status" value="1"/>
</dbReference>
<dbReference type="InterPro" id="IPR001640">
    <property type="entry name" value="Lgt"/>
</dbReference>